<dbReference type="Proteomes" id="UP000298179">
    <property type="component" value="Unassembled WGS sequence"/>
</dbReference>
<evidence type="ECO:0000313" key="1">
    <source>
        <dbReference type="EMBL" id="TFF20532.1"/>
    </source>
</evidence>
<sequence length="381" mass="39035">MVRSMTSTAAPSLSPVATGQAGIAVSTGDVVVALAAAAATSATPDWIKIAPRGRVSTRDGRSYAFDPEALAARFQADEVKVPIDFEHATGHLAAKGQRVDAVGWIEELQARTDGLYGRVDWLDTGRAALTARTHRYLSPSFPHDAAGNAAWIHHVSLVTAPALSNMPALAGAHLQQTATDNVMSDKIAAALGLAAGTSETALLSAIDGMKKKLDEGKITTALGLSAGAGETAVLSAIADLQKKPEANGEIATLQAALSTTQTELAALQATMRKGVIDTLLDTALKEKRIVPAQRESYAALCASDDGLKQVTALLAATPAALGASGLDGRSPGEGGEKVVDPVALAARANAYLSAQTSAGNAISYIDAFAHVQAEAEKEAGK</sequence>
<name>A0A4Y8RE11_9HYPH</name>
<protein>
    <recommendedName>
        <fullName evidence="3">Mu-like prophage I protein</fullName>
    </recommendedName>
</protein>
<dbReference type="AlphaFoldDB" id="A0A4Y8RE11"/>
<organism evidence="1 2">
    <name type="scientific">Jiella endophytica</name>
    <dbReference type="NCBI Taxonomy" id="2558362"/>
    <lineage>
        <taxon>Bacteria</taxon>
        <taxon>Pseudomonadati</taxon>
        <taxon>Pseudomonadota</taxon>
        <taxon>Alphaproteobacteria</taxon>
        <taxon>Hyphomicrobiales</taxon>
        <taxon>Aurantimonadaceae</taxon>
        <taxon>Jiella</taxon>
    </lineage>
</organism>
<gene>
    <name evidence="1" type="ORF">E3C22_16620</name>
</gene>
<comment type="caution">
    <text evidence="1">The sequence shown here is derived from an EMBL/GenBank/DDBJ whole genome shotgun (WGS) entry which is preliminary data.</text>
</comment>
<accession>A0A4Y8RE11</accession>
<dbReference type="EMBL" id="SOZD01000005">
    <property type="protein sequence ID" value="TFF20532.1"/>
    <property type="molecule type" value="Genomic_DNA"/>
</dbReference>
<dbReference type="PIRSF" id="PIRSF016624">
    <property type="entry name" value="Mu_prophg_I"/>
    <property type="match status" value="1"/>
</dbReference>
<proteinExistence type="predicted"/>
<evidence type="ECO:0008006" key="3">
    <source>
        <dbReference type="Google" id="ProtNLM"/>
    </source>
</evidence>
<dbReference type="OrthoDB" id="7306769at2"/>
<dbReference type="Pfam" id="PF10123">
    <property type="entry name" value="Mu-like_Pro"/>
    <property type="match status" value="1"/>
</dbReference>
<keyword evidence="2" id="KW-1185">Reference proteome</keyword>
<evidence type="ECO:0000313" key="2">
    <source>
        <dbReference type="Proteomes" id="UP000298179"/>
    </source>
</evidence>
<reference evidence="1 2" key="1">
    <citation type="submission" date="2019-03" db="EMBL/GenBank/DDBJ databases">
        <title>Jiella endophytica sp. nov., a novel endophytic bacterium isolated from root of Ficus microcarpa Linn. f.</title>
        <authorList>
            <person name="Tuo L."/>
        </authorList>
    </citation>
    <scope>NUCLEOTIDE SEQUENCE [LARGE SCALE GENOMIC DNA]</scope>
    <source>
        <strain evidence="1 2">CBS5Q-3</strain>
    </source>
</reference>
<dbReference type="InterPro" id="IPR012106">
    <property type="entry name" value="Phage_Mu_Gp1"/>
</dbReference>